<protein>
    <recommendedName>
        <fullName evidence="3">Zinc-finger domain-containing protein</fullName>
    </recommendedName>
</protein>
<evidence type="ECO:0008006" key="3">
    <source>
        <dbReference type="Google" id="ProtNLM"/>
    </source>
</evidence>
<evidence type="ECO:0000313" key="2">
    <source>
        <dbReference type="EMBL" id="ABJ81347.1"/>
    </source>
</evidence>
<dbReference type="EMBL" id="CP000473">
    <property type="protein sequence ID" value="ABJ81347.1"/>
    <property type="molecule type" value="Genomic_DNA"/>
</dbReference>
<accession>Q02C69</accession>
<dbReference type="HOGENOM" id="CLU_2169416_0_0_0"/>
<keyword evidence="1" id="KW-0812">Transmembrane</keyword>
<proteinExistence type="predicted"/>
<gene>
    <name evidence="2" type="ordered locus">Acid_0335</name>
</gene>
<reference evidence="2" key="1">
    <citation type="submission" date="2006-10" db="EMBL/GenBank/DDBJ databases">
        <title>Complete sequence of Solibacter usitatus Ellin6076.</title>
        <authorList>
            <consortium name="US DOE Joint Genome Institute"/>
            <person name="Copeland A."/>
            <person name="Lucas S."/>
            <person name="Lapidus A."/>
            <person name="Barry K."/>
            <person name="Detter J.C."/>
            <person name="Glavina del Rio T."/>
            <person name="Hammon N."/>
            <person name="Israni S."/>
            <person name="Dalin E."/>
            <person name="Tice H."/>
            <person name="Pitluck S."/>
            <person name="Thompson L.S."/>
            <person name="Brettin T."/>
            <person name="Bruce D."/>
            <person name="Han C."/>
            <person name="Tapia R."/>
            <person name="Gilna P."/>
            <person name="Schmutz J."/>
            <person name="Larimer F."/>
            <person name="Land M."/>
            <person name="Hauser L."/>
            <person name="Kyrpides N."/>
            <person name="Mikhailova N."/>
            <person name="Janssen P.H."/>
            <person name="Kuske C.R."/>
            <person name="Richardson P."/>
        </authorList>
    </citation>
    <scope>NUCLEOTIDE SEQUENCE</scope>
    <source>
        <strain evidence="2">Ellin6076</strain>
    </source>
</reference>
<keyword evidence="1" id="KW-1133">Transmembrane helix</keyword>
<name>Q02C69_SOLUE</name>
<keyword evidence="1" id="KW-0472">Membrane</keyword>
<feature type="transmembrane region" description="Helical" evidence="1">
    <location>
        <begin position="89"/>
        <end position="109"/>
    </location>
</feature>
<sequence length="110" mass="12263">MEDRLTQEGTVFGSMRAIHGHMESEEAERYLMGRCREEEAAVLEEHLLVCGRCRRHLSSTDSYVNSMGEAATSARQGFTVYGNWQLLKLLAAAGAVAALFLLGMLAAWYY</sequence>
<dbReference type="STRING" id="234267.Acid_0335"/>
<evidence type="ECO:0000256" key="1">
    <source>
        <dbReference type="SAM" id="Phobius"/>
    </source>
</evidence>
<dbReference type="AlphaFoldDB" id="Q02C69"/>
<dbReference type="KEGG" id="sus:Acid_0335"/>
<organism evidence="2">
    <name type="scientific">Solibacter usitatus (strain Ellin6076)</name>
    <dbReference type="NCBI Taxonomy" id="234267"/>
    <lineage>
        <taxon>Bacteria</taxon>
        <taxon>Pseudomonadati</taxon>
        <taxon>Acidobacteriota</taxon>
        <taxon>Terriglobia</taxon>
        <taxon>Bryobacterales</taxon>
        <taxon>Solibacteraceae</taxon>
        <taxon>Candidatus Solibacter</taxon>
    </lineage>
</organism>
<dbReference type="InParanoid" id="Q02C69"/>